<keyword evidence="5" id="KW-0969">Cilium</keyword>
<evidence type="ECO:0000256" key="1">
    <source>
        <dbReference type="ARBA" id="ARBA00004117"/>
    </source>
</evidence>
<accession>A0ABX2T3D7</accession>
<dbReference type="PANTHER" id="PTHR34653:SF1">
    <property type="entry name" value="FLAGELLAR HOOK-BASAL BODY COMPLEX PROTEIN FLIE"/>
    <property type="match status" value="1"/>
</dbReference>
<keyword evidence="5" id="KW-0282">Flagellum</keyword>
<dbReference type="PANTHER" id="PTHR34653">
    <property type="match status" value="1"/>
</dbReference>
<comment type="similarity">
    <text evidence="2 4">Belongs to the FliE family.</text>
</comment>
<comment type="subcellular location">
    <subcellularLocation>
        <location evidence="1 4">Bacterial flagellum basal body</location>
    </subcellularLocation>
</comment>
<organism evidence="5 6">
    <name type="scientific">Azospirillum oleiclasticum</name>
    <dbReference type="NCBI Taxonomy" id="2735135"/>
    <lineage>
        <taxon>Bacteria</taxon>
        <taxon>Pseudomonadati</taxon>
        <taxon>Pseudomonadota</taxon>
        <taxon>Alphaproteobacteria</taxon>
        <taxon>Rhodospirillales</taxon>
        <taxon>Azospirillaceae</taxon>
        <taxon>Azospirillum</taxon>
    </lineage>
</organism>
<evidence type="ECO:0000256" key="2">
    <source>
        <dbReference type="ARBA" id="ARBA00009272"/>
    </source>
</evidence>
<gene>
    <name evidence="4" type="primary">fliE</name>
    <name evidence="5" type="ORF">HND93_03815</name>
</gene>
<sequence length="101" mass="10512">MATNIAGAIAAYANTAGRLTGPGIGRETPATSFGEVLENAARNTIGSMRRGEDMSALASVGKADITDVVQAVTNAEMTLQTVTAVRDKVVTAYQEILRMPI</sequence>
<name>A0ABX2T3D7_9PROT</name>
<dbReference type="RefSeq" id="WP_180280537.1">
    <property type="nucleotide sequence ID" value="NZ_JABFDB010000001.1"/>
</dbReference>
<comment type="caution">
    <text evidence="5">The sequence shown here is derived from an EMBL/GenBank/DDBJ whole genome shotgun (WGS) entry which is preliminary data.</text>
</comment>
<keyword evidence="6" id="KW-1185">Reference proteome</keyword>
<dbReference type="Pfam" id="PF02049">
    <property type="entry name" value="FliE"/>
    <property type="match status" value="1"/>
</dbReference>
<dbReference type="Proteomes" id="UP000584642">
    <property type="component" value="Unassembled WGS sequence"/>
</dbReference>
<evidence type="ECO:0000313" key="5">
    <source>
        <dbReference type="EMBL" id="NYZ18827.1"/>
    </source>
</evidence>
<evidence type="ECO:0000256" key="3">
    <source>
        <dbReference type="ARBA" id="ARBA00023143"/>
    </source>
</evidence>
<reference evidence="5 6" key="1">
    <citation type="submission" date="2020-05" db="EMBL/GenBank/DDBJ databases">
        <title>Azospirillum oleiclasticum sp. nov, a nitrogen-fixing and heavy crude oil-emulsifying bacterium isolated from the crude oil of Yumen Oilfield.</title>
        <authorList>
            <person name="Wu D."/>
            <person name="Cai M."/>
            <person name="Zhang X."/>
        </authorList>
    </citation>
    <scope>NUCLEOTIDE SEQUENCE [LARGE SCALE GENOMIC DNA]</scope>
    <source>
        <strain evidence="5 6">ROY-1-1-2</strain>
    </source>
</reference>
<evidence type="ECO:0000256" key="4">
    <source>
        <dbReference type="HAMAP-Rule" id="MF_00724"/>
    </source>
</evidence>
<evidence type="ECO:0000313" key="6">
    <source>
        <dbReference type="Proteomes" id="UP000584642"/>
    </source>
</evidence>
<dbReference type="InterPro" id="IPR001624">
    <property type="entry name" value="FliE"/>
</dbReference>
<keyword evidence="3 4" id="KW-0975">Bacterial flagellum</keyword>
<dbReference type="HAMAP" id="MF_00724">
    <property type="entry name" value="FliE"/>
    <property type="match status" value="1"/>
</dbReference>
<protein>
    <recommendedName>
        <fullName evidence="4">Flagellar hook-basal body complex protein FliE</fullName>
    </recommendedName>
</protein>
<proteinExistence type="inferred from homology"/>
<dbReference type="EMBL" id="JABFDB010000001">
    <property type="protein sequence ID" value="NYZ18827.1"/>
    <property type="molecule type" value="Genomic_DNA"/>
</dbReference>
<dbReference type="PRINTS" id="PR01006">
    <property type="entry name" value="FLGHOOKFLIE"/>
</dbReference>
<keyword evidence="5" id="KW-0966">Cell projection</keyword>